<dbReference type="AlphaFoldDB" id="A0A7Y3ZDD4"/>
<evidence type="ECO:0000313" key="2">
    <source>
        <dbReference type="Proteomes" id="UP000572072"/>
    </source>
</evidence>
<reference evidence="1 2" key="1">
    <citation type="submission" date="2019-08" db="EMBL/GenBank/DDBJ databases">
        <title>Draft genome sequencing and comparative genomics of hatchery-associated Vibrios.</title>
        <authorList>
            <person name="Kehlet-Delgado H."/>
            <person name="Mueller R.S."/>
        </authorList>
    </citation>
    <scope>NUCLEOTIDE SEQUENCE [LARGE SCALE GENOMIC DNA]</scope>
    <source>
        <strain evidence="1 2">00-78-3</strain>
    </source>
</reference>
<dbReference type="RefSeq" id="WP_025633776.1">
    <property type="nucleotide sequence ID" value="NZ_JBKFXU010000059.1"/>
</dbReference>
<evidence type="ECO:0000313" key="1">
    <source>
        <dbReference type="EMBL" id="NOH51047.1"/>
    </source>
</evidence>
<accession>A0A7Y3ZDD4</accession>
<organism evidence="1 2">
    <name type="scientific">Vibrio rotiferianus</name>
    <dbReference type="NCBI Taxonomy" id="190895"/>
    <lineage>
        <taxon>Bacteria</taxon>
        <taxon>Pseudomonadati</taxon>
        <taxon>Pseudomonadota</taxon>
        <taxon>Gammaproteobacteria</taxon>
        <taxon>Vibrionales</taxon>
        <taxon>Vibrionaceae</taxon>
        <taxon>Vibrio</taxon>
    </lineage>
</organism>
<sequence>MSIKESDWKVFCEIKNEAIQLYCTRQLNEVIETITDESELAGERFHFMCQYSKTSEKQMKLIFDGHSRNKAFIQLMLMCEENLVAPEQFERLSDEFKKDITSLLERRA</sequence>
<name>A0A7Y3ZDD4_9VIBR</name>
<protein>
    <submittedName>
        <fullName evidence="1">Uncharacterized protein</fullName>
    </submittedName>
</protein>
<dbReference type="EMBL" id="VTYN01000047">
    <property type="protein sequence ID" value="NOH51047.1"/>
    <property type="molecule type" value="Genomic_DNA"/>
</dbReference>
<proteinExistence type="predicted"/>
<comment type="caution">
    <text evidence="1">The sequence shown here is derived from an EMBL/GenBank/DDBJ whole genome shotgun (WGS) entry which is preliminary data.</text>
</comment>
<dbReference type="Proteomes" id="UP000572072">
    <property type="component" value="Unassembled WGS sequence"/>
</dbReference>
<gene>
    <name evidence="1" type="ORF">F0262_23795</name>
</gene>